<dbReference type="InterPro" id="IPR014044">
    <property type="entry name" value="CAP_dom"/>
</dbReference>
<dbReference type="SMART" id="SM00198">
    <property type="entry name" value="SCP"/>
    <property type="match status" value="1"/>
</dbReference>
<evidence type="ECO:0000313" key="2">
    <source>
        <dbReference type="EMBL" id="KAK8773455.1"/>
    </source>
</evidence>
<dbReference type="PROSITE" id="PS01009">
    <property type="entry name" value="CRISP_1"/>
    <property type="match status" value="1"/>
</dbReference>
<gene>
    <name evidence="2" type="ORF">V5799_012012</name>
</gene>
<dbReference type="Gene3D" id="3.40.33.10">
    <property type="entry name" value="CAP"/>
    <property type="match status" value="1"/>
</dbReference>
<dbReference type="Pfam" id="PF00188">
    <property type="entry name" value="CAP"/>
    <property type="match status" value="1"/>
</dbReference>
<dbReference type="InterPro" id="IPR018244">
    <property type="entry name" value="Allrgn_V5/Tpx1_CS"/>
</dbReference>
<comment type="caution">
    <text evidence="2">The sequence shown here is derived from an EMBL/GenBank/DDBJ whole genome shotgun (WGS) entry which is preliminary data.</text>
</comment>
<dbReference type="AlphaFoldDB" id="A0AAQ4EF72"/>
<accession>A0AAQ4EF72</accession>
<dbReference type="GO" id="GO:0005576">
    <property type="term" value="C:extracellular region"/>
    <property type="evidence" value="ECO:0007669"/>
    <property type="project" value="InterPro"/>
</dbReference>
<dbReference type="InterPro" id="IPR001283">
    <property type="entry name" value="CRISP-related"/>
</dbReference>
<dbReference type="SUPFAM" id="SSF55797">
    <property type="entry name" value="PR-1-like"/>
    <property type="match status" value="1"/>
</dbReference>
<evidence type="ECO:0000313" key="3">
    <source>
        <dbReference type="Proteomes" id="UP001321473"/>
    </source>
</evidence>
<evidence type="ECO:0000259" key="1">
    <source>
        <dbReference type="SMART" id="SM00198"/>
    </source>
</evidence>
<proteinExistence type="predicted"/>
<keyword evidence="3" id="KW-1185">Reference proteome</keyword>
<feature type="non-terminal residue" evidence="2">
    <location>
        <position position="177"/>
    </location>
</feature>
<dbReference type="EMBL" id="JARKHS020016887">
    <property type="protein sequence ID" value="KAK8773455.1"/>
    <property type="molecule type" value="Genomic_DNA"/>
</dbReference>
<reference evidence="2 3" key="1">
    <citation type="journal article" date="2023" name="Arcadia Sci">
        <title>De novo assembly of a long-read Amblyomma americanum tick genome.</title>
        <authorList>
            <person name="Chou S."/>
            <person name="Poskanzer K.E."/>
            <person name="Rollins M."/>
            <person name="Thuy-Boun P.S."/>
        </authorList>
    </citation>
    <scope>NUCLEOTIDE SEQUENCE [LARGE SCALE GENOMIC DNA]</scope>
    <source>
        <strain evidence="2">F_SG_1</strain>
        <tissue evidence="2">Salivary glands</tissue>
    </source>
</reference>
<organism evidence="2 3">
    <name type="scientific">Amblyomma americanum</name>
    <name type="common">Lone star tick</name>
    <dbReference type="NCBI Taxonomy" id="6943"/>
    <lineage>
        <taxon>Eukaryota</taxon>
        <taxon>Metazoa</taxon>
        <taxon>Ecdysozoa</taxon>
        <taxon>Arthropoda</taxon>
        <taxon>Chelicerata</taxon>
        <taxon>Arachnida</taxon>
        <taxon>Acari</taxon>
        <taxon>Parasitiformes</taxon>
        <taxon>Ixodida</taxon>
        <taxon>Ixodoidea</taxon>
        <taxon>Ixodidae</taxon>
        <taxon>Amblyomminae</taxon>
        <taxon>Amblyomma</taxon>
    </lineage>
</organism>
<feature type="domain" description="SCP" evidence="1">
    <location>
        <begin position="3"/>
        <end position="145"/>
    </location>
</feature>
<protein>
    <recommendedName>
        <fullName evidence="1">SCP domain-containing protein</fullName>
    </recommendedName>
</protein>
<dbReference type="Proteomes" id="UP001321473">
    <property type="component" value="Unassembled WGS sequence"/>
</dbReference>
<name>A0AAQ4EF72_AMBAM</name>
<dbReference type="PANTHER" id="PTHR10334">
    <property type="entry name" value="CYSTEINE-RICH SECRETORY PROTEIN-RELATED"/>
    <property type="match status" value="1"/>
</dbReference>
<dbReference type="CDD" id="cd05380">
    <property type="entry name" value="CAP_euk"/>
    <property type="match status" value="1"/>
</dbReference>
<dbReference type="PRINTS" id="PR00837">
    <property type="entry name" value="V5TPXLIKE"/>
</dbReference>
<sequence length="177" mass="19601">MRITRLHNQLRRTLASGDLPGFPPAADMLRMEYDGDVARRAQLHSQSCRFQHGCFGCGAVGGYIGQNLFLAPNGNWEQALRSWWEEYRQTSGAIVSRYSFSASNGHFTQMAWARNAKVGCGAADCRQLGGRFMVCNYEPGGNMIGQPVYREGWPCSQCPQGSTCTSVEGERTEMSLC</sequence>
<dbReference type="PROSITE" id="PS01010">
    <property type="entry name" value="CRISP_2"/>
    <property type="match status" value="1"/>
</dbReference>
<dbReference type="InterPro" id="IPR035940">
    <property type="entry name" value="CAP_sf"/>
</dbReference>